<evidence type="ECO:0000313" key="3">
    <source>
        <dbReference type="Proteomes" id="UP000199448"/>
    </source>
</evidence>
<keyword evidence="2" id="KW-0808">Transferase</keyword>
<dbReference type="SUPFAM" id="SSF55729">
    <property type="entry name" value="Acyl-CoA N-acyltransferases (Nat)"/>
    <property type="match status" value="1"/>
</dbReference>
<dbReference type="Gene3D" id="3.40.630.30">
    <property type="match status" value="1"/>
</dbReference>
<keyword evidence="3" id="KW-1185">Reference proteome</keyword>
<dbReference type="GO" id="GO:0016747">
    <property type="term" value="F:acyltransferase activity, transferring groups other than amino-acyl groups"/>
    <property type="evidence" value="ECO:0007669"/>
    <property type="project" value="InterPro"/>
</dbReference>
<name>A0A1H5M3A0_9FLAO</name>
<dbReference type="OrthoDB" id="9798081at2"/>
<feature type="domain" description="N-acetyltransferase" evidence="1">
    <location>
        <begin position="11"/>
        <end position="172"/>
    </location>
</feature>
<accession>A0A1H5M3A0</accession>
<protein>
    <submittedName>
        <fullName evidence="2">Protein N-acetyltransferase, RimJ/RimL family</fullName>
    </submittedName>
</protein>
<reference evidence="2 3" key="1">
    <citation type="submission" date="2016-10" db="EMBL/GenBank/DDBJ databases">
        <authorList>
            <person name="de Groot N.N."/>
        </authorList>
    </citation>
    <scope>NUCLEOTIDE SEQUENCE [LARGE SCALE GENOMIC DNA]</scope>
    <source>
        <strain evidence="2 3">DSM 23553</strain>
    </source>
</reference>
<sequence>MNYKTFETERLLIRPVEEEDAEFILELLNTPKFLELIGDREVRTADEAKQYIRKKMLPQLYRLGFGNYAVVRKTDGELLGTCGLHDREGLEGVDIGFAFLPQHERMGYAYESALRLKQAALENFGIKQILGITSKANLASQKLLLKLGLKFERTITLPNEEEEILLYRFSVEEEEE</sequence>
<dbReference type="InterPro" id="IPR016181">
    <property type="entry name" value="Acyl_CoA_acyltransferase"/>
</dbReference>
<dbReference type="PANTHER" id="PTHR43792">
    <property type="entry name" value="GNAT FAMILY, PUTATIVE (AFU_ORTHOLOGUE AFUA_3G00765)-RELATED-RELATED"/>
    <property type="match status" value="1"/>
</dbReference>
<dbReference type="EMBL" id="FNUG01000002">
    <property type="protein sequence ID" value="SEE83775.1"/>
    <property type="molecule type" value="Genomic_DNA"/>
</dbReference>
<dbReference type="STRING" id="390640.SAMN04488034_102538"/>
<evidence type="ECO:0000259" key="1">
    <source>
        <dbReference type="PROSITE" id="PS51186"/>
    </source>
</evidence>
<dbReference type="InterPro" id="IPR051531">
    <property type="entry name" value="N-acetyltransferase"/>
</dbReference>
<dbReference type="Pfam" id="PF13302">
    <property type="entry name" value="Acetyltransf_3"/>
    <property type="match status" value="1"/>
</dbReference>
<dbReference type="PROSITE" id="PS51186">
    <property type="entry name" value="GNAT"/>
    <property type="match status" value="1"/>
</dbReference>
<proteinExistence type="predicted"/>
<dbReference type="Proteomes" id="UP000199448">
    <property type="component" value="Unassembled WGS sequence"/>
</dbReference>
<gene>
    <name evidence="2" type="ORF">SAMN04488034_102538</name>
</gene>
<dbReference type="RefSeq" id="WP_093112834.1">
    <property type="nucleotide sequence ID" value="NZ_FNGG01000002.1"/>
</dbReference>
<dbReference type="InterPro" id="IPR000182">
    <property type="entry name" value="GNAT_dom"/>
</dbReference>
<organism evidence="2 3">
    <name type="scientific">Salinimicrobium catena</name>
    <dbReference type="NCBI Taxonomy" id="390640"/>
    <lineage>
        <taxon>Bacteria</taxon>
        <taxon>Pseudomonadati</taxon>
        <taxon>Bacteroidota</taxon>
        <taxon>Flavobacteriia</taxon>
        <taxon>Flavobacteriales</taxon>
        <taxon>Flavobacteriaceae</taxon>
        <taxon>Salinimicrobium</taxon>
    </lineage>
</organism>
<evidence type="ECO:0000313" key="2">
    <source>
        <dbReference type="EMBL" id="SEE83775.1"/>
    </source>
</evidence>
<dbReference type="PANTHER" id="PTHR43792:SF1">
    <property type="entry name" value="N-ACETYLTRANSFERASE DOMAIN-CONTAINING PROTEIN"/>
    <property type="match status" value="1"/>
</dbReference>
<dbReference type="AlphaFoldDB" id="A0A1H5M3A0"/>